<dbReference type="PANTHER" id="PTHR46118">
    <property type="entry name" value="PROTEIN ABHD11"/>
    <property type="match status" value="1"/>
</dbReference>
<dbReference type="PANTHER" id="PTHR46118:SF4">
    <property type="entry name" value="PROTEIN ABHD11"/>
    <property type="match status" value="1"/>
</dbReference>
<feature type="domain" description="AB hydrolase-1" evidence="12">
    <location>
        <begin position="60"/>
        <end position="300"/>
    </location>
</feature>
<sequence>MECVLRSTSRCLSFHSHITRLAVTQPKNRQLSTKSQGYEPISMAYTSFQQTGPEKISKEPPVIIMHGLMGSKTNWKSLGKAINAKTGRHVYTVDARNHGDSPHTSQFCYPLLAKDILFFLEEHSISKAVLMGHSMGGRAVMSVALMQPSVVDKLFVLDVSPLSISKDISTLPRFLEIMQRIEVPMHLTMQEARKYTDEILRPAVPDPSIRQFLLTNLNNTEEGYKWRLNIEAIANNFNPFISTFPILDEYERYEGETAFIGGELSDYLRREDEEAIQELFPHSSFHYIERAGHWVHADKPNEFLKLFFSLLD</sequence>
<evidence type="ECO:0000256" key="5">
    <source>
        <dbReference type="ARBA" id="ARBA00043667"/>
    </source>
</evidence>
<comment type="catalytic activity">
    <reaction evidence="6">
        <text>a 1,3-diacyl-sn-glycerol + H2O = a 1-acyl-sn-glycerol + a fatty acid + H(+)</text>
        <dbReference type="Rhea" id="RHEA:38503"/>
        <dbReference type="ChEBI" id="CHEBI:15377"/>
        <dbReference type="ChEBI" id="CHEBI:15378"/>
        <dbReference type="ChEBI" id="CHEBI:28868"/>
        <dbReference type="ChEBI" id="CHEBI:64683"/>
        <dbReference type="ChEBI" id="CHEBI:77272"/>
    </reaction>
</comment>
<evidence type="ECO:0000256" key="9">
    <source>
        <dbReference type="ARBA" id="ARBA00048504"/>
    </source>
</evidence>
<evidence type="ECO:0000256" key="11">
    <source>
        <dbReference type="ARBA" id="ARBA00048919"/>
    </source>
</evidence>
<dbReference type="InterPro" id="IPR000073">
    <property type="entry name" value="AB_hydrolase_1"/>
</dbReference>
<evidence type="ECO:0000313" key="13">
    <source>
        <dbReference type="EMBL" id="KAK8752446.1"/>
    </source>
</evidence>
<keyword evidence="14" id="KW-1185">Reference proteome</keyword>
<dbReference type="SUPFAM" id="SSF53474">
    <property type="entry name" value="alpha/beta-Hydrolases"/>
    <property type="match status" value="1"/>
</dbReference>
<evidence type="ECO:0000256" key="6">
    <source>
        <dbReference type="ARBA" id="ARBA00043742"/>
    </source>
</evidence>
<dbReference type="Gene3D" id="3.40.50.1820">
    <property type="entry name" value="alpha/beta hydrolase"/>
    <property type="match status" value="1"/>
</dbReference>
<comment type="similarity">
    <text evidence="1">Belongs to the AB hydrolase superfamily.</text>
</comment>
<dbReference type="GO" id="GO:0052689">
    <property type="term" value="F:carboxylic ester hydrolase activity"/>
    <property type="evidence" value="ECO:0007669"/>
    <property type="project" value="TreeGrafter"/>
</dbReference>
<comment type="catalytic activity">
    <reaction evidence="10">
        <text>1-octadecanoyl-2-(9Z-octadecenoyl)-sn-glycerol + H2O = 2-(9Z-octadecenoyl)-glycerol + octadecanoate + H(+)</text>
        <dbReference type="Rhea" id="RHEA:77103"/>
        <dbReference type="ChEBI" id="CHEBI:15377"/>
        <dbReference type="ChEBI" id="CHEBI:15378"/>
        <dbReference type="ChEBI" id="CHEBI:25629"/>
        <dbReference type="ChEBI" id="CHEBI:73990"/>
        <dbReference type="ChEBI" id="CHEBI:75468"/>
    </reaction>
</comment>
<comment type="catalytic activity">
    <reaction evidence="5">
        <text>a 1,2-diacyl-sn-glycerol + H2O = a 2-acylglycerol + a fatty acid + H(+)</text>
        <dbReference type="Rhea" id="RHEA:33275"/>
        <dbReference type="ChEBI" id="CHEBI:15377"/>
        <dbReference type="ChEBI" id="CHEBI:15378"/>
        <dbReference type="ChEBI" id="CHEBI:17389"/>
        <dbReference type="ChEBI" id="CHEBI:17815"/>
        <dbReference type="ChEBI" id="CHEBI:28868"/>
        <dbReference type="EC" id="3.1.1.116"/>
    </reaction>
</comment>
<evidence type="ECO:0000313" key="14">
    <source>
        <dbReference type="Proteomes" id="UP001445076"/>
    </source>
</evidence>
<comment type="caution">
    <text evidence="13">The sequence shown here is derived from an EMBL/GenBank/DDBJ whole genome shotgun (WGS) entry which is preliminary data.</text>
</comment>
<dbReference type="InterPro" id="IPR029058">
    <property type="entry name" value="AB_hydrolase_fold"/>
</dbReference>
<evidence type="ECO:0000256" key="3">
    <source>
        <dbReference type="ARBA" id="ARBA00026104"/>
    </source>
</evidence>
<dbReference type="GO" id="GO:0005739">
    <property type="term" value="C:mitochondrion"/>
    <property type="evidence" value="ECO:0007669"/>
    <property type="project" value="TreeGrafter"/>
</dbReference>
<dbReference type="EC" id="3.1.1.116" evidence="3"/>
<name>A0AAW0YLK4_CHEQU</name>
<protein>
    <recommendedName>
        <fullName evidence="7">sn-1-specific diacylglycerol lipase ABHD11</fullName>
        <ecNumber evidence="3">3.1.1.116</ecNumber>
    </recommendedName>
    <alternativeName>
        <fullName evidence="4">Alpha/beta hydrolase domain-containing protein 11</fullName>
    </alternativeName>
</protein>
<dbReference type="EMBL" id="JARKIK010000004">
    <property type="protein sequence ID" value="KAK8752446.1"/>
    <property type="molecule type" value="Genomic_DNA"/>
</dbReference>
<dbReference type="AlphaFoldDB" id="A0AAW0YLK4"/>
<dbReference type="Pfam" id="PF00561">
    <property type="entry name" value="Abhydrolase_1"/>
    <property type="match status" value="1"/>
</dbReference>
<comment type="catalytic activity">
    <reaction evidence="11">
        <text>1-octadecanoyl-2-(5Z,8Z,11Z,14Z-eicosatetraenoyl)-sn-glycerol + H2O = 2-(5Z,8Z,11Z,14Z-eicosatetraenoyl)-glycerol + octadecanoate + H(+)</text>
        <dbReference type="Rhea" id="RHEA:38507"/>
        <dbReference type="ChEBI" id="CHEBI:15377"/>
        <dbReference type="ChEBI" id="CHEBI:15378"/>
        <dbReference type="ChEBI" id="CHEBI:25629"/>
        <dbReference type="ChEBI" id="CHEBI:52392"/>
        <dbReference type="ChEBI" id="CHEBI:75728"/>
    </reaction>
</comment>
<accession>A0AAW0YLK4</accession>
<organism evidence="13 14">
    <name type="scientific">Cherax quadricarinatus</name>
    <name type="common">Australian red claw crayfish</name>
    <dbReference type="NCBI Taxonomy" id="27406"/>
    <lineage>
        <taxon>Eukaryota</taxon>
        <taxon>Metazoa</taxon>
        <taxon>Ecdysozoa</taxon>
        <taxon>Arthropoda</taxon>
        <taxon>Crustacea</taxon>
        <taxon>Multicrustacea</taxon>
        <taxon>Malacostraca</taxon>
        <taxon>Eumalacostraca</taxon>
        <taxon>Eucarida</taxon>
        <taxon>Decapoda</taxon>
        <taxon>Pleocyemata</taxon>
        <taxon>Astacidea</taxon>
        <taxon>Parastacoidea</taxon>
        <taxon>Parastacidae</taxon>
        <taxon>Cherax</taxon>
    </lineage>
</organism>
<evidence type="ECO:0000259" key="12">
    <source>
        <dbReference type="Pfam" id="PF00561"/>
    </source>
</evidence>
<evidence type="ECO:0000256" key="1">
    <source>
        <dbReference type="ARBA" id="ARBA00008645"/>
    </source>
</evidence>
<reference evidence="13 14" key="1">
    <citation type="journal article" date="2024" name="BMC Genomics">
        <title>Genome assembly of redclaw crayfish (Cherax quadricarinatus) provides insights into its immune adaptation and hypoxia tolerance.</title>
        <authorList>
            <person name="Liu Z."/>
            <person name="Zheng J."/>
            <person name="Li H."/>
            <person name="Fang K."/>
            <person name="Wang S."/>
            <person name="He J."/>
            <person name="Zhou D."/>
            <person name="Weng S."/>
            <person name="Chi M."/>
            <person name="Gu Z."/>
            <person name="He J."/>
            <person name="Li F."/>
            <person name="Wang M."/>
        </authorList>
    </citation>
    <scope>NUCLEOTIDE SEQUENCE [LARGE SCALE GENOMIC DNA]</scope>
    <source>
        <strain evidence="13">ZL_2023a</strain>
    </source>
</reference>
<evidence type="ECO:0000256" key="2">
    <source>
        <dbReference type="ARBA" id="ARBA00022801"/>
    </source>
</evidence>
<proteinExistence type="inferred from homology"/>
<evidence type="ECO:0000256" key="7">
    <source>
        <dbReference type="ARBA" id="ARBA00044064"/>
    </source>
</evidence>
<gene>
    <name evidence="13" type="ORF">OTU49_005685</name>
</gene>
<keyword evidence="2" id="KW-0378">Hydrolase</keyword>
<evidence type="ECO:0000256" key="4">
    <source>
        <dbReference type="ARBA" id="ARBA00042703"/>
    </source>
</evidence>
<comment type="catalytic activity">
    <reaction evidence="8">
        <text>1-octadecanoyl-2-(4Z,7Z,10Z,13Z,16Z,19Z-docosahexaenoyl)-sn-glycerol + H2O = 2-(4Z,7Z,10Z,13Z,16Z,19Z-docosahexaenoyl)-glycerol + octadecanoate + H(+)</text>
        <dbReference type="Rhea" id="RHEA:77107"/>
        <dbReference type="ChEBI" id="CHEBI:15377"/>
        <dbReference type="ChEBI" id="CHEBI:15378"/>
        <dbReference type="ChEBI" id="CHEBI:25629"/>
        <dbReference type="ChEBI" id="CHEBI:77129"/>
        <dbReference type="ChEBI" id="CHEBI:186738"/>
    </reaction>
</comment>
<evidence type="ECO:0000256" key="8">
    <source>
        <dbReference type="ARBA" id="ARBA00048283"/>
    </source>
</evidence>
<evidence type="ECO:0000256" key="10">
    <source>
        <dbReference type="ARBA" id="ARBA00048513"/>
    </source>
</evidence>
<comment type="catalytic activity">
    <reaction evidence="9">
        <text>1,2-didecanoylglycerol + H2O = decanoylglycerol + decanoate + H(+)</text>
        <dbReference type="Rhea" id="RHEA:48596"/>
        <dbReference type="ChEBI" id="CHEBI:11152"/>
        <dbReference type="ChEBI" id="CHEBI:15377"/>
        <dbReference type="ChEBI" id="CHEBI:15378"/>
        <dbReference type="ChEBI" id="CHEBI:27689"/>
        <dbReference type="ChEBI" id="CHEBI:90605"/>
    </reaction>
</comment>
<dbReference type="Proteomes" id="UP001445076">
    <property type="component" value="Unassembled WGS sequence"/>
</dbReference>